<gene>
    <name evidence="2" type="ORF">Ssi02_73150</name>
</gene>
<reference evidence="2" key="1">
    <citation type="submission" date="2021-01" db="EMBL/GenBank/DDBJ databases">
        <title>Whole genome shotgun sequence of Sinosporangium siamense NBRC 109515.</title>
        <authorList>
            <person name="Komaki H."/>
            <person name="Tamura T."/>
        </authorList>
    </citation>
    <scope>NUCLEOTIDE SEQUENCE</scope>
    <source>
        <strain evidence="2">NBRC 109515</strain>
    </source>
</reference>
<accession>A0A919VGG6</accession>
<feature type="compositionally biased region" description="Basic residues" evidence="1">
    <location>
        <begin position="23"/>
        <end position="34"/>
    </location>
</feature>
<dbReference type="EMBL" id="BOOW01000054">
    <property type="protein sequence ID" value="GII97084.1"/>
    <property type="molecule type" value="Genomic_DNA"/>
</dbReference>
<evidence type="ECO:0000256" key="1">
    <source>
        <dbReference type="SAM" id="MobiDB-lite"/>
    </source>
</evidence>
<organism evidence="2 3">
    <name type="scientific">Sinosporangium siamense</name>
    <dbReference type="NCBI Taxonomy" id="1367973"/>
    <lineage>
        <taxon>Bacteria</taxon>
        <taxon>Bacillati</taxon>
        <taxon>Actinomycetota</taxon>
        <taxon>Actinomycetes</taxon>
        <taxon>Streptosporangiales</taxon>
        <taxon>Streptosporangiaceae</taxon>
        <taxon>Sinosporangium</taxon>
    </lineage>
</organism>
<dbReference type="RefSeq" id="WP_204032448.1">
    <property type="nucleotide sequence ID" value="NZ_BOOW01000054.1"/>
</dbReference>
<dbReference type="AlphaFoldDB" id="A0A919VGG6"/>
<keyword evidence="3" id="KW-1185">Reference proteome</keyword>
<evidence type="ECO:0000313" key="2">
    <source>
        <dbReference type="EMBL" id="GII97084.1"/>
    </source>
</evidence>
<dbReference type="Proteomes" id="UP000606172">
    <property type="component" value="Unassembled WGS sequence"/>
</dbReference>
<sequence length="47" mass="5377">MQYLIQGLIIALGVILYRVRRRSAPARRGARRREKAVQGPNDSQEGR</sequence>
<feature type="region of interest" description="Disordered" evidence="1">
    <location>
        <begin position="23"/>
        <end position="47"/>
    </location>
</feature>
<name>A0A919VGG6_9ACTN</name>
<comment type="caution">
    <text evidence="2">The sequence shown here is derived from an EMBL/GenBank/DDBJ whole genome shotgun (WGS) entry which is preliminary data.</text>
</comment>
<evidence type="ECO:0000313" key="3">
    <source>
        <dbReference type="Proteomes" id="UP000606172"/>
    </source>
</evidence>
<protein>
    <submittedName>
        <fullName evidence="2">Uncharacterized protein</fullName>
    </submittedName>
</protein>
<proteinExistence type="predicted"/>